<evidence type="ECO:0000313" key="2">
    <source>
        <dbReference type="EMBL" id="ADC47983.1"/>
    </source>
</evidence>
<accession>D3E109</accession>
<keyword evidence="3" id="KW-1185">Reference proteome</keyword>
<dbReference type="eggNOG" id="arCOG05585">
    <property type="taxonomic scope" value="Archaea"/>
</dbReference>
<gene>
    <name evidence="2" type="ordered locus">mru_2133</name>
</gene>
<reference evidence="2 3" key="1">
    <citation type="journal article" date="2010" name="PLoS ONE">
        <title>The genome sequence of the rumen methanogen Methanobrevibacter ruminantium reveals new possibilities for controlling ruminant methane emissions.</title>
        <authorList>
            <person name="Leahy S.C."/>
            <person name="Kelly W.J."/>
            <person name="Altermann E."/>
            <person name="Ronimus R.S."/>
            <person name="Yeoman C.J."/>
            <person name="Pacheco D.M."/>
            <person name="Li D."/>
            <person name="Kong Z."/>
            <person name="McTavish S."/>
            <person name="Sang C."/>
            <person name="Lambie S.C."/>
            <person name="Janssen P.H."/>
            <person name="Dey D."/>
            <person name="Attwood G.T."/>
        </authorList>
    </citation>
    <scope>NUCLEOTIDE SEQUENCE [LARGE SCALE GENOMIC DNA]</scope>
    <source>
        <strain evidence="3">ATCC 35063 / DSM 1093 / JCM 13430 / OCM 146 / M1</strain>
    </source>
</reference>
<dbReference type="KEGG" id="mru:mru_2133"/>
<dbReference type="HOGENOM" id="CLU_822865_0_0_2"/>
<dbReference type="AlphaFoldDB" id="D3E109"/>
<dbReference type="Proteomes" id="UP000008680">
    <property type="component" value="Chromosome"/>
</dbReference>
<organism evidence="2 3">
    <name type="scientific">Methanobrevibacter ruminantium (strain ATCC 35063 / DSM 1093 / JCM 13430 / OCM 146 / M1)</name>
    <name type="common">Methanobacterium ruminantium</name>
    <dbReference type="NCBI Taxonomy" id="634498"/>
    <lineage>
        <taxon>Archaea</taxon>
        <taxon>Methanobacteriati</taxon>
        <taxon>Methanobacteriota</taxon>
        <taxon>Methanomada group</taxon>
        <taxon>Methanobacteria</taxon>
        <taxon>Methanobacteriales</taxon>
        <taxon>Methanobacteriaceae</taxon>
        <taxon>Methanobrevibacter</taxon>
    </lineage>
</organism>
<evidence type="ECO:0000313" key="3">
    <source>
        <dbReference type="Proteomes" id="UP000008680"/>
    </source>
</evidence>
<dbReference type="EMBL" id="CP001719">
    <property type="protein sequence ID" value="ADC47983.1"/>
    <property type="molecule type" value="Genomic_DNA"/>
</dbReference>
<keyword evidence="1" id="KW-0175">Coiled coil</keyword>
<feature type="coiled-coil region" evidence="1">
    <location>
        <begin position="74"/>
        <end position="206"/>
    </location>
</feature>
<dbReference type="OrthoDB" id="78495at2157"/>
<sequence>MDFVKGIVKKYFRSYNRTLKDGTKKTYKTEQVQVTIPKSDNVFDDKEEVFILSKNQFDEIQDNEELISAMELFNAMQSEDIKNLNYSLDEARQELYSNSSKLESFTLELDDSKLELDKSNKKLLILKEDCSNLRDQLEESKLTIVNLKDQLDNKNFIIEDLNEYVNSLNNKVDSLNGEIDNLNTINAELNDNLNNLTNELNNNELNNGLGNGLNGFNNGNGLNGNGYNNGLDNNGLGNGLNGNGYDNNNLYGYNNGLNINNNHLLSSTVDEDSEVLISDVKSSVSFDYSDYIELQREYIVLLRKYEEAQENLYNEKVKVIHYRSLLEKFKAFIARLE</sequence>
<evidence type="ECO:0000256" key="1">
    <source>
        <dbReference type="SAM" id="Coils"/>
    </source>
</evidence>
<dbReference type="RefSeq" id="WP_012956931.1">
    <property type="nucleotide sequence ID" value="NC_013790.1"/>
</dbReference>
<protein>
    <submittedName>
        <fullName evidence="2">Uncharacterized protein</fullName>
    </submittedName>
</protein>
<dbReference type="GeneID" id="8771814"/>
<name>D3E109_METRM</name>
<proteinExistence type="predicted"/>
<dbReference type="Gene3D" id="1.10.287.1490">
    <property type="match status" value="1"/>
</dbReference>
<dbReference type="PATRIC" id="fig|634498.28.peg.2135"/>